<organism evidence="1 2">
    <name type="scientific">Aspergillus melleus</name>
    <dbReference type="NCBI Taxonomy" id="138277"/>
    <lineage>
        <taxon>Eukaryota</taxon>
        <taxon>Fungi</taxon>
        <taxon>Dikarya</taxon>
        <taxon>Ascomycota</taxon>
        <taxon>Pezizomycotina</taxon>
        <taxon>Eurotiomycetes</taxon>
        <taxon>Eurotiomycetidae</taxon>
        <taxon>Eurotiales</taxon>
        <taxon>Aspergillaceae</taxon>
        <taxon>Aspergillus</taxon>
        <taxon>Aspergillus subgen. Circumdati</taxon>
    </lineage>
</organism>
<dbReference type="Proteomes" id="UP001177260">
    <property type="component" value="Unassembled WGS sequence"/>
</dbReference>
<proteinExistence type="predicted"/>
<dbReference type="EMBL" id="JAOPJF010000001">
    <property type="protein sequence ID" value="KAK1150190.1"/>
    <property type="molecule type" value="Genomic_DNA"/>
</dbReference>
<name>A0ACC3BHH3_9EURO</name>
<comment type="caution">
    <text evidence="1">The sequence shown here is derived from an EMBL/GenBank/DDBJ whole genome shotgun (WGS) entry which is preliminary data.</text>
</comment>
<evidence type="ECO:0000313" key="2">
    <source>
        <dbReference type="Proteomes" id="UP001177260"/>
    </source>
</evidence>
<sequence>MTEKHQDVQSTVELGVGFPNLRRLVSLNKTKDTKDEKQLTSVLLDLFQRNALFQGLNDLTNDPDNEQLRTKVKQLTSDRLEGVTTLESKTNDTFGGLKEGTDAVKDCEDQLKAIVDGFNDSQMENELREYDSEDYLEQDLAALEYIKVVITDLTAIAESIEKLTVPANAIILGHEKAKIIRKWEDLKVEVQNFKDNYLS</sequence>
<evidence type="ECO:0000313" key="1">
    <source>
        <dbReference type="EMBL" id="KAK1150190.1"/>
    </source>
</evidence>
<reference evidence="1 2" key="1">
    <citation type="journal article" date="2023" name="ACS Omega">
        <title>Identification of the Neoaspergillic Acid Biosynthesis Gene Cluster by Establishing an In Vitro CRISPR-Ribonucleoprotein Genetic System in Aspergillus melleus.</title>
        <authorList>
            <person name="Yuan B."/>
            <person name="Grau M.F."/>
            <person name="Murata R.M."/>
            <person name="Torok T."/>
            <person name="Venkateswaran K."/>
            <person name="Stajich J.E."/>
            <person name="Wang C.C.C."/>
        </authorList>
    </citation>
    <scope>NUCLEOTIDE SEQUENCE [LARGE SCALE GENOMIC DNA]</scope>
    <source>
        <strain evidence="1 2">IMV 1140</strain>
    </source>
</reference>
<gene>
    <name evidence="1" type="ORF">N8T08_000092</name>
</gene>
<keyword evidence="2" id="KW-1185">Reference proteome</keyword>
<protein>
    <submittedName>
        <fullName evidence="1">Uncharacterized protein</fullName>
    </submittedName>
</protein>
<accession>A0ACC3BHH3</accession>